<evidence type="ECO:0000313" key="4">
    <source>
        <dbReference type="Proteomes" id="UP000241229"/>
    </source>
</evidence>
<accession>A0A2P7SH92</accession>
<keyword evidence="1" id="KW-0812">Transmembrane</keyword>
<dbReference type="EMBL" id="PXYK01000007">
    <property type="protein sequence ID" value="PSJ61866.1"/>
    <property type="molecule type" value="Genomic_DNA"/>
</dbReference>
<comment type="caution">
    <text evidence="3">The sequence shown here is derived from an EMBL/GenBank/DDBJ whole genome shotgun (WGS) entry which is preliminary data.</text>
</comment>
<sequence length="199" mass="21749">MSETIHALIEQYGLVAVFAGCLFEGETAAILGGFFGHQGVFVPWQAFAAAFAGAFLGDASFFLAGRRFAEHRLVRRLRKRPGFSHAYELVRAHPNLFVLTNRYVYGMRLLGGVVAGLSDIPPLRFLLLNAVSSLSWAALFTGLGYFFGLGAEQLLGETLHKHHRLLIALGIGVVVLLLGHFAARRLSRRRKDGEPADGT</sequence>
<proteinExistence type="predicted"/>
<dbReference type="PANTHER" id="PTHR42709:SF2">
    <property type="entry name" value="INNER MEMBRANE PROTEIN YOHD"/>
    <property type="match status" value="1"/>
</dbReference>
<keyword evidence="1" id="KW-0472">Membrane</keyword>
<organism evidence="3 4">
    <name type="scientific">Kumtagia ephedrae</name>
    <dbReference type="NCBI Taxonomy" id="2116701"/>
    <lineage>
        <taxon>Bacteria</taxon>
        <taxon>Pseudomonadati</taxon>
        <taxon>Pseudomonadota</taxon>
        <taxon>Alphaproteobacteria</taxon>
        <taxon>Hyphomicrobiales</taxon>
        <taxon>Phyllobacteriaceae</taxon>
        <taxon>Kumtagia</taxon>
    </lineage>
</organism>
<feature type="transmembrane region" description="Helical" evidence="1">
    <location>
        <begin position="165"/>
        <end position="183"/>
    </location>
</feature>
<dbReference type="Pfam" id="PF09335">
    <property type="entry name" value="VTT_dom"/>
    <property type="match status" value="1"/>
</dbReference>
<dbReference type="GO" id="GO:0005886">
    <property type="term" value="C:plasma membrane"/>
    <property type="evidence" value="ECO:0007669"/>
    <property type="project" value="TreeGrafter"/>
</dbReference>
<dbReference type="RefSeq" id="WP_106771974.1">
    <property type="nucleotide sequence ID" value="NZ_PXYK01000007.1"/>
</dbReference>
<evidence type="ECO:0000256" key="1">
    <source>
        <dbReference type="SAM" id="Phobius"/>
    </source>
</evidence>
<keyword evidence="4" id="KW-1185">Reference proteome</keyword>
<dbReference type="Proteomes" id="UP000241229">
    <property type="component" value="Unassembled WGS sequence"/>
</dbReference>
<dbReference type="AlphaFoldDB" id="A0A2P7SH92"/>
<feature type="transmembrane region" description="Helical" evidence="1">
    <location>
        <begin position="12"/>
        <end position="35"/>
    </location>
</feature>
<feature type="transmembrane region" description="Helical" evidence="1">
    <location>
        <begin position="47"/>
        <end position="69"/>
    </location>
</feature>
<dbReference type="OrthoDB" id="948134at2"/>
<gene>
    <name evidence="3" type="ORF">C7I84_09735</name>
</gene>
<feature type="transmembrane region" description="Helical" evidence="1">
    <location>
        <begin position="125"/>
        <end position="145"/>
    </location>
</feature>
<dbReference type="PANTHER" id="PTHR42709">
    <property type="entry name" value="ALKALINE PHOSPHATASE LIKE PROTEIN"/>
    <property type="match status" value="1"/>
</dbReference>
<keyword evidence="1" id="KW-1133">Transmembrane helix</keyword>
<evidence type="ECO:0000259" key="2">
    <source>
        <dbReference type="Pfam" id="PF09335"/>
    </source>
</evidence>
<dbReference type="InterPro" id="IPR032816">
    <property type="entry name" value="VTT_dom"/>
</dbReference>
<feature type="domain" description="VTT" evidence="2">
    <location>
        <begin position="26"/>
        <end position="145"/>
    </location>
</feature>
<name>A0A2P7SH92_9HYPH</name>
<dbReference type="InterPro" id="IPR051311">
    <property type="entry name" value="DedA_domain"/>
</dbReference>
<evidence type="ECO:0000313" key="3">
    <source>
        <dbReference type="EMBL" id="PSJ61866.1"/>
    </source>
</evidence>
<reference evidence="3 4" key="1">
    <citation type="submission" date="2018-03" db="EMBL/GenBank/DDBJ databases">
        <title>The draft genome of Mesorhizobium sp. 6GN-30.</title>
        <authorList>
            <person name="Liu L."/>
            <person name="Li L."/>
            <person name="Wang T."/>
            <person name="Zhang X."/>
            <person name="Liang L."/>
        </authorList>
    </citation>
    <scope>NUCLEOTIDE SEQUENCE [LARGE SCALE GENOMIC DNA]</scope>
    <source>
        <strain evidence="3 4">6GN30</strain>
    </source>
</reference>
<protein>
    <submittedName>
        <fullName evidence="3">DedA family protein</fullName>
    </submittedName>
</protein>